<feature type="domain" description="Disease resistance N-terminal" evidence="4">
    <location>
        <begin position="7"/>
        <end position="56"/>
    </location>
</feature>
<evidence type="ECO:0000313" key="6">
    <source>
        <dbReference type="Proteomes" id="UP000886885"/>
    </source>
</evidence>
<evidence type="ECO:0000256" key="2">
    <source>
        <dbReference type="ARBA" id="ARBA00022741"/>
    </source>
</evidence>
<gene>
    <name evidence="5" type="ORF">POTOM_014570</name>
</gene>
<keyword evidence="1" id="KW-0677">Repeat</keyword>
<proteinExistence type="predicted"/>
<dbReference type="InterPro" id="IPR041118">
    <property type="entry name" value="Rx_N"/>
</dbReference>
<evidence type="ECO:0000256" key="3">
    <source>
        <dbReference type="ARBA" id="ARBA00022821"/>
    </source>
</evidence>
<dbReference type="Proteomes" id="UP000886885">
    <property type="component" value="Chromosome 3D"/>
</dbReference>
<keyword evidence="2" id="KW-0547">Nucleotide-binding</keyword>
<keyword evidence="6" id="KW-1185">Reference proteome</keyword>
<keyword evidence="3" id="KW-0611">Plant defense</keyword>
<dbReference type="EMBL" id="JAAWWB010000006">
    <property type="protein sequence ID" value="KAG6781659.1"/>
    <property type="molecule type" value="Genomic_DNA"/>
</dbReference>
<reference evidence="5" key="1">
    <citation type="journal article" date="2020" name="bioRxiv">
        <title>Hybrid origin of Populus tomentosa Carr. identified through genome sequencing and phylogenomic analysis.</title>
        <authorList>
            <person name="An X."/>
            <person name="Gao K."/>
            <person name="Chen Z."/>
            <person name="Li J."/>
            <person name="Yang X."/>
            <person name="Yang X."/>
            <person name="Zhou J."/>
            <person name="Guo T."/>
            <person name="Zhao T."/>
            <person name="Huang S."/>
            <person name="Miao D."/>
            <person name="Khan W.U."/>
            <person name="Rao P."/>
            <person name="Ye M."/>
            <person name="Lei B."/>
            <person name="Liao W."/>
            <person name="Wang J."/>
            <person name="Ji L."/>
            <person name="Li Y."/>
            <person name="Guo B."/>
            <person name="Mustafa N.S."/>
            <person name="Li S."/>
            <person name="Yun Q."/>
            <person name="Keller S.R."/>
            <person name="Mao J."/>
            <person name="Zhang R."/>
            <person name="Strauss S.H."/>
        </authorList>
    </citation>
    <scope>NUCLEOTIDE SEQUENCE</scope>
    <source>
        <strain evidence="5">GM15</strain>
        <tissue evidence="5">Leaf</tissue>
    </source>
</reference>
<dbReference type="GO" id="GO:0006952">
    <property type="term" value="P:defense response"/>
    <property type="evidence" value="ECO:0007669"/>
    <property type="project" value="UniProtKB-KW"/>
</dbReference>
<dbReference type="Pfam" id="PF18052">
    <property type="entry name" value="Rx_N"/>
    <property type="match status" value="1"/>
</dbReference>
<accession>A0A8X8D7X7</accession>
<sequence length="77" mass="8793">MISGGGLLDDAEEKQITNKAVRDWLAEYKDAVYEADDFLDEIAYEALRQELEAEAQTFIKPLEIMGLREIEEKSRGL</sequence>
<comment type="caution">
    <text evidence="5">The sequence shown here is derived from an EMBL/GenBank/DDBJ whole genome shotgun (WGS) entry which is preliminary data.</text>
</comment>
<dbReference type="OrthoDB" id="851506at2759"/>
<evidence type="ECO:0000313" key="5">
    <source>
        <dbReference type="EMBL" id="KAG6781659.1"/>
    </source>
</evidence>
<evidence type="ECO:0000259" key="4">
    <source>
        <dbReference type="Pfam" id="PF18052"/>
    </source>
</evidence>
<dbReference type="GO" id="GO:0000166">
    <property type="term" value="F:nucleotide binding"/>
    <property type="evidence" value="ECO:0007669"/>
    <property type="project" value="UniProtKB-KW"/>
</dbReference>
<evidence type="ECO:0000256" key="1">
    <source>
        <dbReference type="ARBA" id="ARBA00022737"/>
    </source>
</evidence>
<organism evidence="5 6">
    <name type="scientific">Populus tomentosa</name>
    <name type="common">Chinese white poplar</name>
    <dbReference type="NCBI Taxonomy" id="118781"/>
    <lineage>
        <taxon>Eukaryota</taxon>
        <taxon>Viridiplantae</taxon>
        <taxon>Streptophyta</taxon>
        <taxon>Embryophyta</taxon>
        <taxon>Tracheophyta</taxon>
        <taxon>Spermatophyta</taxon>
        <taxon>Magnoliopsida</taxon>
        <taxon>eudicotyledons</taxon>
        <taxon>Gunneridae</taxon>
        <taxon>Pentapetalae</taxon>
        <taxon>rosids</taxon>
        <taxon>fabids</taxon>
        <taxon>Malpighiales</taxon>
        <taxon>Salicaceae</taxon>
        <taxon>Saliceae</taxon>
        <taxon>Populus</taxon>
    </lineage>
</organism>
<name>A0A8X8D7X7_POPTO</name>
<dbReference type="AlphaFoldDB" id="A0A8X8D7X7"/>
<protein>
    <recommendedName>
        <fullName evidence="4">Disease resistance N-terminal domain-containing protein</fullName>
    </recommendedName>
</protein>